<feature type="domain" description="ACT" evidence="8">
    <location>
        <begin position="729"/>
        <end position="810"/>
    </location>
</feature>
<dbReference type="InterPro" id="IPR006674">
    <property type="entry name" value="HD_domain"/>
</dbReference>
<keyword evidence="3" id="KW-0677">Repeat</keyword>
<dbReference type="CDD" id="cd04899">
    <property type="entry name" value="ACT_ACR-UUR-like_2"/>
    <property type="match status" value="1"/>
</dbReference>
<evidence type="ECO:0000256" key="2">
    <source>
        <dbReference type="ARBA" id="ARBA00022695"/>
    </source>
</evidence>
<proteinExistence type="inferred from homology"/>
<evidence type="ECO:0000313" key="11">
    <source>
        <dbReference type="Proteomes" id="UP000285023"/>
    </source>
</evidence>
<dbReference type="InterPro" id="IPR043519">
    <property type="entry name" value="NT_sf"/>
</dbReference>
<dbReference type="InterPro" id="IPR002912">
    <property type="entry name" value="ACT_dom"/>
</dbReference>
<dbReference type="OrthoDB" id="9758038at2"/>
<keyword evidence="1 7" id="KW-0808">Transferase</keyword>
<gene>
    <name evidence="7" type="primary">glnD</name>
    <name evidence="10" type="ORF">D3M59_05435</name>
</gene>
<evidence type="ECO:0000256" key="3">
    <source>
        <dbReference type="ARBA" id="ARBA00022737"/>
    </source>
</evidence>
<dbReference type="HAMAP" id="MF_00277">
    <property type="entry name" value="PII_uridylyl_transf"/>
    <property type="match status" value="1"/>
</dbReference>
<dbReference type="GO" id="GO:0008081">
    <property type="term" value="F:phosphoric diester hydrolase activity"/>
    <property type="evidence" value="ECO:0007669"/>
    <property type="project" value="UniProtKB-UniRule"/>
</dbReference>
<comment type="caution">
    <text evidence="10">The sequence shown here is derived from an EMBL/GenBank/DDBJ whole genome shotgun (WGS) entry which is preliminary data.</text>
</comment>
<dbReference type="NCBIfam" id="TIGR01693">
    <property type="entry name" value="UTase_glnD"/>
    <property type="match status" value="1"/>
</dbReference>
<dbReference type="Gene3D" id="3.30.70.260">
    <property type="match status" value="2"/>
</dbReference>
<dbReference type="Gene3D" id="1.10.3090.10">
    <property type="entry name" value="cca-adding enzyme, domain 2"/>
    <property type="match status" value="1"/>
</dbReference>
<dbReference type="InterPro" id="IPR013546">
    <property type="entry name" value="PII_UdlTrfase/GS_AdlTrfase"/>
</dbReference>
<dbReference type="PANTHER" id="PTHR47320:SF1">
    <property type="entry name" value="BIFUNCTIONAL URIDYLYLTRANSFERASE_URIDYLYL-REMOVING ENZYME"/>
    <property type="match status" value="1"/>
</dbReference>
<dbReference type="GO" id="GO:0006808">
    <property type="term" value="P:regulation of nitrogen utilization"/>
    <property type="evidence" value="ECO:0007669"/>
    <property type="project" value="UniProtKB-UniRule"/>
</dbReference>
<dbReference type="Pfam" id="PF08335">
    <property type="entry name" value="GlnD_UR_UTase"/>
    <property type="match status" value="1"/>
</dbReference>
<dbReference type="Pfam" id="PF01842">
    <property type="entry name" value="ACT"/>
    <property type="match status" value="2"/>
</dbReference>
<evidence type="ECO:0000256" key="5">
    <source>
        <dbReference type="ARBA" id="ARBA00022842"/>
    </source>
</evidence>
<dbReference type="Pfam" id="PF01966">
    <property type="entry name" value="HD"/>
    <property type="match status" value="1"/>
</dbReference>
<comment type="caution">
    <text evidence="7">Lacks conserved residue(s) required for the propagation of feature annotation.</text>
</comment>
<evidence type="ECO:0000259" key="9">
    <source>
        <dbReference type="PROSITE" id="PS51831"/>
    </source>
</evidence>
<evidence type="ECO:0000259" key="8">
    <source>
        <dbReference type="PROSITE" id="PS51671"/>
    </source>
</evidence>
<dbReference type="PROSITE" id="PS51831">
    <property type="entry name" value="HD"/>
    <property type="match status" value="1"/>
</dbReference>
<keyword evidence="6 7" id="KW-0511">Multifunctional enzyme</keyword>
<dbReference type="NCBIfam" id="NF003467">
    <property type="entry name" value="PRK05092.1"/>
    <property type="match status" value="1"/>
</dbReference>
<dbReference type="RefSeq" id="WP_119532275.1">
    <property type="nucleotide sequence ID" value="NZ_QXTF01000001.1"/>
</dbReference>
<organism evidence="10 11">
    <name type="scientific">Sphingomonas edaphi</name>
    <dbReference type="NCBI Taxonomy" id="2315689"/>
    <lineage>
        <taxon>Bacteria</taxon>
        <taxon>Pseudomonadati</taxon>
        <taxon>Pseudomonadota</taxon>
        <taxon>Alphaproteobacteria</taxon>
        <taxon>Sphingomonadales</taxon>
        <taxon>Sphingomonadaceae</taxon>
        <taxon>Sphingomonas</taxon>
    </lineage>
</organism>
<keyword evidence="2 7" id="KW-0548">Nucleotidyltransferase</keyword>
<dbReference type="PIRSF" id="PIRSF006288">
    <property type="entry name" value="PII_uridyltransf"/>
    <property type="match status" value="1"/>
</dbReference>
<accession>A0A418Q3A5</accession>
<comment type="activity regulation">
    <text evidence="7">Uridylyltransferase (UTase) activity is inhibited by glutamine, while glutamine activates uridylyl-removing (UR) activity.</text>
</comment>
<dbReference type="PROSITE" id="PS51671">
    <property type="entry name" value="ACT"/>
    <property type="match status" value="2"/>
</dbReference>
<dbReference type="InterPro" id="IPR005190">
    <property type="entry name" value="GlnE_rpt_dom"/>
</dbReference>
<comment type="catalytic activity">
    <reaction evidence="7">
        <text>[protein-PII]-L-tyrosine + UTP = [protein-PII]-uridylyl-L-tyrosine + diphosphate</text>
        <dbReference type="Rhea" id="RHEA:13673"/>
        <dbReference type="Rhea" id="RHEA-COMP:12147"/>
        <dbReference type="Rhea" id="RHEA-COMP:12148"/>
        <dbReference type="ChEBI" id="CHEBI:33019"/>
        <dbReference type="ChEBI" id="CHEBI:46398"/>
        <dbReference type="ChEBI" id="CHEBI:46858"/>
        <dbReference type="ChEBI" id="CHEBI:90602"/>
        <dbReference type="EC" id="2.7.7.59"/>
    </reaction>
</comment>
<dbReference type="CDD" id="cd05401">
    <property type="entry name" value="NT_GlnE_GlnD_like"/>
    <property type="match status" value="1"/>
</dbReference>
<comment type="similarity">
    <text evidence="7">Belongs to the GlnD family.</text>
</comment>
<evidence type="ECO:0000256" key="1">
    <source>
        <dbReference type="ARBA" id="ARBA00022679"/>
    </source>
</evidence>
<dbReference type="PANTHER" id="PTHR47320">
    <property type="entry name" value="BIFUNCTIONAL URIDYLYLTRANSFERASE/URIDYLYL-REMOVING ENZYME"/>
    <property type="match status" value="1"/>
</dbReference>
<comment type="function">
    <text evidence="7">Modifies, by uridylylation and deuridylylation, the PII regulatory proteins (GlnB and homologs), in response to the nitrogen status of the cell that GlnD senses through the glutamine level. Under low glutamine levels, catalyzes the conversion of the PII proteins and UTP to PII-UMP and PPi, while under higher glutamine levels, GlnD hydrolyzes PII-UMP to PII and UMP (deuridylylation). Thus, controls uridylylation state and activity of the PII proteins, and plays an important role in the regulation of nitrogen metabolism.</text>
</comment>
<reference evidence="10 11" key="1">
    <citation type="submission" date="2018-09" db="EMBL/GenBank/DDBJ databases">
        <title>Sphingomonas sp. DAC4.</title>
        <authorList>
            <person name="Seo T."/>
        </authorList>
    </citation>
    <scope>NUCLEOTIDE SEQUENCE [LARGE SCALE GENOMIC DNA]</scope>
    <source>
        <strain evidence="10 11">DAC4</strain>
    </source>
</reference>
<dbReference type="EC" id="2.7.7.59" evidence="7"/>
<dbReference type="CDD" id="cd00077">
    <property type="entry name" value="HDc"/>
    <property type="match status" value="1"/>
</dbReference>
<dbReference type="SUPFAM" id="SSF81593">
    <property type="entry name" value="Nucleotidyltransferase substrate binding subunit/domain"/>
    <property type="match status" value="1"/>
</dbReference>
<keyword evidence="4 7" id="KW-0378">Hydrolase</keyword>
<comment type="catalytic activity">
    <reaction evidence="7">
        <text>[protein-PII]-uridylyl-L-tyrosine + H2O = [protein-PII]-L-tyrosine + UMP + H(+)</text>
        <dbReference type="Rhea" id="RHEA:48600"/>
        <dbReference type="Rhea" id="RHEA-COMP:12147"/>
        <dbReference type="Rhea" id="RHEA-COMP:12148"/>
        <dbReference type="ChEBI" id="CHEBI:15377"/>
        <dbReference type="ChEBI" id="CHEBI:15378"/>
        <dbReference type="ChEBI" id="CHEBI:46858"/>
        <dbReference type="ChEBI" id="CHEBI:57865"/>
        <dbReference type="ChEBI" id="CHEBI:90602"/>
    </reaction>
</comment>
<keyword evidence="11" id="KW-1185">Reference proteome</keyword>
<feature type="region of interest" description="Uridylyltransferase" evidence="7">
    <location>
        <begin position="1"/>
        <end position="371"/>
    </location>
</feature>
<protein>
    <recommendedName>
        <fullName evidence="7">Bifunctional uridylyltransferase/uridylyl-removing enzyme</fullName>
        <shortName evidence="7">UTase/UR</shortName>
    </recommendedName>
    <alternativeName>
        <fullName evidence="7">Bifunctional [protein-PII] modification enzyme</fullName>
    </alternativeName>
    <alternativeName>
        <fullName evidence="7">Bifunctional nitrogen sensor protein</fullName>
    </alternativeName>
    <domain>
        <recommendedName>
            <fullName evidence="7">[Protein-PII] uridylyltransferase</fullName>
            <shortName evidence="7">PII uridylyltransferase</shortName>
            <shortName evidence="7">UTase</shortName>
            <ecNumber evidence="7">2.7.7.59</ecNumber>
        </recommendedName>
    </domain>
    <domain>
        <recommendedName>
            <fullName evidence="7">[Protein-PII]-UMP uridylyl-removing enzyme</fullName>
            <shortName evidence="7">UR</shortName>
            <ecNumber evidence="7">3.1.4.-</ecNumber>
        </recommendedName>
    </domain>
</protein>
<evidence type="ECO:0000256" key="7">
    <source>
        <dbReference type="HAMAP-Rule" id="MF_00277"/>
    </source>
</evidence>
<keyword evidence="5 7" id="KW-0460">Magnesium</keyword>
<dbReference type="SMART" id="SM00471">
    <property type="entry name" value="HDc"/>
    <property type="match status" value="1"/>
</dbReference>
<sequence>MPQPPRFSLIAGRRDIIDRREIAQRIAALPDAKLQQEGTQILRDALQGGRAEIGRRLAAESGRGRVIAASYAFLSDQIVRLAYDLVTQRLVATADPDAGERLAIIGLGGTGRGEMAPYSDLDLMFLCPARNVPWCEGVAEALLYLLWDLKLKVGHSVRTIPDMIDAARNDMTVRTSLLEARWIWGDAGLDAEAMRRFRSEIVAGSEREFVAAKLAERDERHRRMGDSRYVVEPNVKDGKGGLRDLHTLYWIGKYVFGVERPADLVDKGLFTAAEFRRFERAERFFWSVRCHLHLAAGRPEERLGFDMQRQIADAMRYADRPGKSAVERFMQFYFLNAKTVGDLTGLFLAQLDTQMGERGRRFALPTFRRRPKRLDGFTVDRGRLSIPADDWFRKDAVRLVELFALAASEEMEIHPHAMRIAARDARLVDHVRDDARANAFFLDVLTARKNPDMALRWMNEAGVFGRFVPDFGRVVAQMQFDMYHHYTVDEHSIRAIGLLSRIERGELADDHPLSTRLFDQIVSRRVLYVAVLLHDIAKGRGGDHSELGAEVAQELCPRFGLDEEETETVAWLVRYHLLLSNTAFRRDVADPKTIEDFVGAVQSPERLRLLLILTVVDIRAVGPTTWNDWKRRLLRALFDAAEERLRLGHKQRGRAEQVAARQQALADALAWKSSAARAHARRLPDSYWLAEPDSWQVANALQVADAEARIGDPQPSVVADADPVSGMTRISVFAPDRPGLFYRIVAALSVAGASIVDARIHTTRDGMALDNLLITDARGRGYEDSRTRRRVANALEKALRNDHEPVLKEMGTLPRREEVFRVAPRVLIADKASTRTTVVEVNARDRPGLLARLAGVIHAAGLELHSAHIATYGERAVDVFYLTDAKGRKLDTEASASLRQQLLDVASEAN</sequence>
<dbReference type="AlphaFoldDB" id="A0A418Q3A5"/>
<dbReference type="EMBL" id="QXTF01000001">
    <property type="protein sequence ID" value="RIX32387.1"/>
    <property type="molecule type" value="Genomic_DNA"/>
</dbReference>
<feature type="domain" description="HD" evidence="9">
    <location>
        <begin position="488"/>
        <end position="610"/>
    </location>
</feature>
<evidence type="ECO:0000256" key="6">
    <source>
        <dbReference type="ARBA" id="ARBA00023268"/>
    </source>
</evidence>
<dbReference type="Gene3D" id="3.30.460.10">
    <property type="entry name" value="Beta Polymerase, domain 2"/>
    <property type="match status" value="1"/>
</dbReference>
<dbReference type="CDD" id="cd04900">
    <property type="entry name" value="ACT_UUR-like_1"/>
    <property type="match status" value="1"/>
</dbReference>
<evidence type="ECO:0000256" key="4">
    <source>
        <dbReference type="ARBA" id="ARBA00022801"/>
    </source>
</evidence>
<dbReference type="SUPFAM" id="SSF81301">
    <property type="entry name" value="Nucleotidyltransferase"/>
    <property type="match status" value="1"/>
</dbReference>
<dbReference type="InterPro" id="IPR045865">
    <property type="entry name" value="ACT-like_dom_sf"/>
</dbReference>
<comment type="cofactor">
    <cofactor evidence="7">
        <name>Mg(2+)</name>
        <dbReference type="ChEBI" id="CHEBI:18420"/>
    </cofactor>
</comment>
<dbReference type="SUPFAM" id="SSF55021">
    <property type="entry name" value="ACT-like"/>
    <property type="match status" value="2"/>
</dbReference>
<dbReference type="EC" id="3.1.4.-" evidence="7"/>
<feature type="domain" description="ACT" evidence="8">
    <location>
        <begin position="838"/>
        <end position="910"/>
    </location>
</feature>
<dbReference type="GO" id="GO:0008773">
    <property type="term" value="F:[protein-PII] uridylyltransferase activity"/>
    <property type="evidence" value="ECO:0007669"/>
    <property type="project" value="UniProtKB-UniRule"/>
</dbReference>
<comment type="domain">
    <text evidence="7">Has four distinct domains: an N-terminal nucleotidyltransferase (NT) domain responsible for UTase activity, a central HD domain that encodes UR activity, and two C-terminal ACT domains that seem to have a role in glutamine sensing.</text>
</comment>
<dbReference type="SUPFAM" id="SSF109604">
    <property type="entry name" value="HD-domain/PDEase-like"/>
    <property type="match status" value="1"/>
</dbReference>
<dbReference type="GO" id="GO:0008882">
    <property type="term" value="F:[glutamate-ammonia-ligase] adenylyltransferase activity"/>
    <property type="evidence" value="ECO:0007669"/>
    <property type="project" value="InterPro"/>
</dbReference>
<dbReference type="InterPro" id="IPR010043">
    <property type="entry name" value="UTase/UR"/>
</dbReference>
<dbReference type="InterPro" id="IPR003607">
    <property type="entry name" value="HD/PDEase_dom"/>
</dbReference>
<dbReference type="Pfam" id="PF03710">
    <property type="entry name" value="GlnE"/>
    <property type="match status" value="1"/>
</dbReference>
<evidence type="ECO:0000313" key="10">
    <source>
        <dbReference type="EMBL" id="RIX32387.1"/>
    </source>
</evidence>
<dbReference type="Proteomes" id="UP000285023">
    <property type="component" value="Unassembled WGS sequence"/>
</dbReference>
<name>A0A418Q3A5_9SPHN</name>